<dbReference type="CAZy" id="GT2">
    <property type="family name" value="Glycosyltransferase Family 2"/>
</dbReference>
<protein>
    <submittedName>
        <fullName evidence="7">Hypothetical glycosyltransferase</fullName>
    </submittedName>
</protein>
<keyword evidence="5" id="KW-1133">Transmembrane helix</keyword>
<dbReference type="STRING" id="370438.PTH_0601"/>
<dbReference type="SUPFAM" id="SSF53448">
    <property type="entry name" value="Nucleotide-diphospho-sugar transferases"/>
    <property type="match status" value="1"/>
</dbReference>
<dbReference type="EMBL" id="AP009389">
    <property type="protein sequence ID" value="BAF58782.1"/>
    <property type="molecule type" value="Genomic_DNA"/>
</dbReference>
<keyword evidence="5" id="KW-0812">Transmembrane</keyword>
<evidence type="ECO:0000256" key="1">
    <source>
        <dbReference type="ARBA" id="ARBA00004776"/>
    </source>
</evidence>
<dbReference type="InterPro" id="IPR029044">
    <property type="entry name" value="Nucleotide-diphossugar_trans"/>
</dbReference>
<keyword evidence="5" id="KW-0472">Membrane</keyword>
<evidence type="ECO:0000313" key="7">
    <source>
        <dbReference type="EMBL" id="BAF58782.1"/>
    </source>
</evidence>
<keyword evidence="4 7" id="KW-0808">Transferase</keyword>
<comment type="pathway">
    <text evidence="1">Cell wall biogenesis; cell wall polysaccharide biosynthesis.</text>
</comment>
<evidence type="ECO:0000256" key="5">
    <source>
        <dbReference type="SAM" id="Phobius"/>
    </source>
</evidence>
<dbReference type="InterPro" id="IPR023981">
    <property type="entry name" value="MftF"/>
</dbReference>
<evidence type="ECO:0000256" key="4">
    <source>
        <dbReference type="ARBA" id="ARBA00022679"/>
    </source>
</evidence>
<organism evidence="7 8">
    <name type="scientific">Pelotomaculum thermopropionicum (strain DSM 13744 / JCM 10971 / SI)</name>
    <dbReference type="NCBI Taxonomy" id="370438"/>
    <lineage>
        <taxon>Bacteria</taxon>
        <taxon>Bacillati</taxon>
        <taxon>Bacillota</taxon>
        <taxon>Clostridia</taxon>
        <taxon>Eubacteriales</taxon>
        <taxon>Desulfotomaculaceae</taxon>
        <taxon>Pelotomaculum</taxon>
    </lineage>
</organism>
<keyword evidence="3" id="KW-0328">Glycosyltransferase</keyword>
<dbReference type="InterPro" id="IPR001173">
    <property type="entry name" value="Glyco_trans_2-like"/>
</dbReference>
<gene>
    <name evidence="7" type="ordered locus">PTH_0601</name>
</gene>
<feature type="transmembrane region" description="Helical" evidence="5">
    <location>
        <begin position="258"/>
        <end position="288"/>
    </location>
</feature>
<name>A5D4N5_PELTS</name>
<accession>A5D4N5</accession>
<dbReference type="GO" id="GO:0016757">
    <property type="term" value="F:glycosyltransferase activity"/>
    <property type="evidence" value="ECO:0007669"/>
    <property type="project" value="UniProtKB-KW"/>
</dbReference>
<reference evidence="8" key="1">
    <citation type="journal article" date="2008" name="Genome Res.">
        <title>The genome of Pelotomaculum thermopropionicum reveals niche-associated evolution in anaerobic microbiota.</title>
        <authorList>
            <person name="Kosaka T."/>
            <person name="Kato S."/>
            <person name="Shimoyama T."/>
            <person name="Ishii S."/>
            <person name="Abe T."/>
            <person name="Watanabe K."/>
        </authorList>
    </citation>
    <scope>NUCLEOTIDE SEQUENCE [LARGE SCALE GENOMIC DNA]</scope>
    <source>
        <strain evidence="8">DSM 13744 / JCM 10971 / SI</strain>
    </source>
</reference>
<proteinExistence type="inferred from homology"/>
<evidence type="ECO:0000313" key="8">
    <source>
        <dbReference type="Proteomes" id="UP000006556"/>
    </source>
</evidence>
<evidence type="ECO:0000256" key="3">
    <source>
        <dbReference type="ARBA" id="ARBA00022676"/>
    </source>
</evidence>
<dbReference type="Gene3D" id="3.90.550.10">
    <property type="entry name" value="Spore Coat Polysaccharide Biosynthesis Protein SpsA, Chain A"/>
    <property type="match status" value="1"/>
</dbReference>
<dbReference type="NCBIfam" id="TIGR03965">
    <property type="entry name" value="mycofact_glyco"/>
    <property type="match status" value="1"/>
</dbReference>
<dbReference type="Pfam" id="PF00535">
    <property type="entry name" value="Glycos_transf_2"/>
    <property type="match status" value="1"/>
</dbReference>
<dbReference type="AlphaFoldDB" id="A5D4N5"/>
<comment type="similarity">
    <text evidence="2">Belongs to the glycosyltransferase 2 family.</text>
</comment>
<dbReference type="eggNOG" id="COG1216">
    <property type="taxonomic scope" value="Bacteria"/>
</dbReference>
<sequence length="425" mass="46574">MEKIFPTLPEELLPFVSVVVPTRNRQDVLVSCVESLLDVDYPADKLEIIVVDDASDPPVALEGYRRRVKSIRLDENRGPGAARNEAAKLARGEIIAFIDDDCLAGRGWLKDLVPCFQYRDVAAAGGMVEPAGLTRLLEKYERCQSPLSMGKVQRKAAKNTAVSYLPACNLLVRKDLFAAAGGFDPALQVGEDVDLCWRLLEKGGQIYYIPGGAVYHRHRAGLLPFLKRRYDYGRSEALLRKKHPQDKKKHVCFPGSGFVLAAALAWFLAGATAALAALSGLAVLNLFLQSFCRFKGIRRAGGALGFGGVLKAAARSQGAAVYLCSRRFARYRSIPALAASLLVFPGLAPFFLAFHMLPGFVDFVLKKPGLNLFCFVFYHTLEDFAYQAGVIAGINISKLSNNIKKFQKEDPGNGIERTQPVKGPH</sequence>
<dbReference type="KEGG" id="pth:PTH_0601"/>
<evidence type="ECO:0000256" key="2">
    <source>
        <dbReference type="ARBA" id="ARBA00006739"/>
    </source>
</evidence>
<dbReference type="PANTHER" id="PTHR43179:SF12">
    <property type="entry name" value="GALACTOFURANOSYLTRANSFERASE GLFT2"/>
    <property type="match status" value="1"/>
</dbReference>
<keyword evidence="8" id="KW-1185">Reference proteome</keyword>
<dbReference type="PANTHER" id="PTHR43179">
    <property type="entry name" value="RHAMNOSYLTRANSFERASE WBBL"/>
    <property type="match status" value="1"/>
</dbReference>
<dbReference type="HOGENOM" id="CLU_028391_0_0_9"/>
<feature type="domain" description="Glycosyltransferase 2-like" evidence="6">
    <location>
        <begin position="17"/>
        <end position="177"/>
    </location>
</feature>
<feature type="transmembrane region" description="Helical" evidence="5">
    <location>
        <begin position="336"/>
        <end position="357"/>
    </location>
</feature>
<dbReference type="Proteomes" id="UP000006556">
    <property type="component" value="Chromosome"/>
</dbReference>
<evidence type="ECO:0000259" key="6">
    <source>
        <dbReference type="Pfam" id="PF00535"/>
    </source>
</evidence>